<keyword evidence="4" id="KW-0158">Chromosome</keyword>
<dbReference type="InterPro" id="IPR008979">
    <property type="entry name" value="Galactose-bd-like_sf"/>
</dbReference>
<dbReference type="Proteomes" id="UP001286313">
    <property type="component" value="Unassembled WGS sequence"/>
</dbReference>
<evidence type="ECO:0000256" key="7">
    <source>
        <dbReference type="ARBA" id="ARBA00022737"/>
    </source>
</evidence>
<dbReference type="FunFam" id="3.40.50.10190:FF:000012">
    <property type="entry name" value="X-ray repair cross complementing 1"/>
    <property type="match status" value="1"/>
</dbReference>
<dbReference type="InterPro" id="IPR002706">
    <property type="entry name" value="Xrcc1_N"/>
</dbReference>
<dbReference type="SUPFAM" id="SSF46689">
    <property type="entry name" value="Homeodomain-like"/>
    <property type="match status" value="2"/>
</dbReference>
<dbReference type="SMART" id="SM00292">
    <property type="entry name" value="BRCT"/>
    <property type="match status" value="2"/>
</dbReference>
<feature type="compositionally biased region" description="Basic and acidic residues" evidence="17">
    <location>
        <begin position="258"/>
        <end position="310"/>
    </location>
</feature>
<keyword evidence="9" id="KW-0832">Ubl conjugation</keyword>
<feature type="compositionally biased region" description="Basic and acidic residues" evidence="17">
    <location>
        <begin position="1065"/>
        <end position="1114"/>
    </location>
</feature>
<dbReference type="PROSITE" id="PS51253">
    <property type="entry name" value="HTH_CENPB"/>
    <property type="match status" value="1"/>
</dbReference>
<dbReference type="FunFam" id="2.60.120.260:FF:000025">
    <property type="entry name" value="DNA repair protein XRCC1 isoform X1"/>
    <property type="match status" value="1"/>
</dbReference>
<name>A0AAE1FW86_PETCI</name>
<dbReference type="Pfam" id="PF00533">
    <property type="entry name" value="BRCT"/>
    <property type="match status" value="1"/>
</dbReference>
<evidence type="ECO:0000313" key="20">
    <source>
        <dbReference type="EMBL" id="KAK3881759.1"/>
    </source>
</evidence>
<feature type="compositionally biased region" description="Acidic residues" evidence="17">
    <location>
        <begin position="1013"/>
        <end position="1034"/>
    </location>
</feature>
<feature type="compositionally biased region" description="Polar residues" evidence="17">
    <location>
        <begin position="479"/>
        <end position="492"/>
    </location>
</feature>
<dbReference type="PANTHER" id="PTHR11370">
    <property type="entry name" value="DNA-REPAIR PROTEIN XRCC1"/>
    <property type="match status" value="1"/>
</dbReference>
<dbReference type="GO" id="GO:0005634">
    <property type="term" value="C:nucleus"/>
    <property type="evidence" value="ECO:0007669"/>
    <property type="project" value="UniProtKB-SubCell"/>
</dbReference>
<keyword evidence="8" id="KW-0227">DNA damage</keyword>
<comment type="similarity">
    <text evidence="3">Belongs to the tigger transposable element derived protein family.</text>
</comment>
<feature type="region of interest" description="Disordered" evidence="17">
    <location>
        <begin position="474"/>
        <end position="495"/>
    </location>
</feature>
<gene>
    <name evidence="20" type="ORF">Pcinc_013840</name>
</gene>
<proteinExistence type="inferred from homology"/>
<sequence length="1264" mass="142228">MPPVKLTEVLSFSSEDVNHPADNLLRGDALRKWRCAAGTTDRQSSVILKLERLTSLSSIDIGNDGSAFIEVLVGREGVADFQVLLVASSFMTPIESRNGTDLHRVRMFGPDKLNKTVAEQKWDRVKVICTQPFNRNTQYGLSFITIRVPDKTGESQASPHTPKVTKLGSFTLRDDDDNDPISVGSVFAKHKDKQPPVPLSGAAAIRAASVAAAAASNSSPTTQGIKKTDSTQPHATAHKRKADDSPQHHHSYQLNKKFSADESSRERKTDERGKDNNSNSKQERKADLERKTSDRGEKRDKNERERKRGEGSINEGNKERKRGGGAAAEGNTKREGSMNEKETRKGGGGGGEGSTNETKNKKAIKSRPFCDLMDGVVFVLSGYQNPQRSNLRDAMMDMGAIYKSDWGPTCTHLVCAFKNTPKYQQVQLSKGRIISGSWVTQCHKDKKRYPCKRFDLDARSQGDKEEEEEVWAEELLPKSSKSPQQHTPSSKSSVDRVVPRSLLPTSWCCERLSPALFADLPRGKFCFTPSFTMAPKRPSTSVADGSAPKRSRKTLTLEQKLQVLERIDKGQKTSAIVDALKLSESTVRTIRSNAEKIRASAKVGTPLTGSKSSYSRPVEIQRMEKMLATWIDHQNKTNVPVSYNLIQAKARSIYDNLEVEEKKQFTASSGWFANFRRRFGFHNLKMVGETASADTKAAEEYPAILKGIIEEGEYSSKQVFNLDETGLYWKKLPNRTYISKEEATAPGFKAAKDRLTLLLGANAEGDCKLNPMLIYHSQNPRALKGYDKAFLPCYWYANLKGWMTGAVFGDYFKNKLHRELEVYCKQEGLPFKILLSWDEVPRSCLNGVWKKLCPQFVHDFKGFSINENLAKANGKSLRLAQQLGFSEVGEEDIDELLQSHQNELSNEDLLDIESERVEQLEEAEAAAASAVPYEQPLRTLTATNLSECLELMRQAMMIIEENDPNIERSSKVSREVMNKVACYQLMLKEKQKKKKQPSILSFFQRRMDVKEEEKEDVYGDETDMSDNEDTDDEIERAKSRKPNNTPTTAHTNERTPGGGGGGGDSSRKTGERETVNRETTVKRKEEQTVNRETAVKKKEEQTVNRETTVRRKDTTTSVNGGGLTTPKNGSDFTDDEVYDDDTDVDEENGEHLVMTITDLPDTSSLPLPSLGDYFSGKHFLLYGNMGDDQRRLLHRYITAFLGEVENYMSDKVHYVISEDAWDRNFEEALNEHPSLQFVRPLWVWRCCDKQRLLPHQPYLIVPRE</sequence>
<evidence type="ECO:0000256" key="10">
    <source>
        <dbReference type="ARBA" id="ARBA00023125"/>
    </source>
</evidence>
<dbReference type="Pfam" id="PF03184">
    <property type="entry name" value="DDE_1"/>
    <property type="match status" value="1"/>
</dbReference>
<protein>
    <recommendedName>
        <fullName evidence="15">DNA repair protein XRCC1</fullName>
    </recommendedName>
    <alternativeName>
        <fullName evidence="16">X-ray repair cross-complementing protein 1</fullName>
    </alternativeName>
</protein>
<feature type="domain" description="BRCT" evidence="18">
    <location>
        <begin position="368"/>
        <end position="456"/>
    </location>
</feature>
<reference evidence="20" key="1">
    <citation type="submission" date="2023-10" db="EMBL/GenBank/DDBJ databases">
        <title>Genome assemblies of two species of porcelain crab, Petrolisthes cinctipes and Petrolisthes manimaculis (Anomura: Porcellanidae).</title>
        <authorList>
            <person name="Angst P."/>
        </authorList>
    </citation>
    <scope>NUCLEOTIDE SEQUENCE</scope>
    <source>
        <strain evidence="20">PB745_01</strain>
        <tissue evidence="20">Gill</tissue>
    </source>
</reference>
<comment type="function">
    <text evidence="13">Scaffold protein involved in DNA single-strand break repair by mediating the assembly of DNA break repair protein complexes. Negatively regulates ADP-ribosyltransferase activity of PARP1 during base-excision repair in order to prevent excessive PARP1 activity. Recognizes and binds poly-ADP-ribose chains: specifically binds auto-poly-ADP-ribosylated PARP1, limiting its activity.</text>
</comment>
<feature type="domain" description="HTH CENPB-type" evidence="19">
    <location>
        <begin position="611"/>
        <end position="685"/>
    </location>
</feature>
<evidence type="ECO:0000256" key="17">
    <source>
        <dbReference type="SAM" id="MobiDB-lite"/>
    </source>
</evidence>
<keyword evidence="21" id="KW-1185">Reference proteome</keyword>
<dbReference type="Gene3D" id="2.60.120.260">
    <property type="entry name" value="Galactose-binding domain-like"/>
    <property type="match status" value="1"/>
</dbReference>
<evidence type="ECO:0000259" key="18">
    <source>
        <dbReference type="PROSITE" id="PS50172"/>
    </source>
</evidence>
<dbReference type="SUPFAM" id="SSF52113">
    <property type="entry name" value="BRCT domain"/>
    <property type="match status" value="2"/>
</dbReference>
<evidence type="ECO:0000256" key="4">
    <source>
        <dbReference type="ARBA" id="ARBA00022454"/>
    </source>
</evidence>
<dbReference type="PANTHER" id="PTHR11370:SF5">
    <property type="entry name" value="DNA REPAIR PROTEIN XRCC1"/>
    <property type="match status" value="1"/>
</dbReference>
<keyword evidence="7" id="KW-0677">Repeat</keyword>
<dbReference type="GO" id="GO:0003684">
    <property type="term" value="F:damaged DNA binding"/>
    <property type="evidence" value="ECO:0007669"/>
    <property type="project" value="InterPro"/>
</dbReference>
<evidence type="ECO:0000256" key="2">
    <source>
        <dbReference type="ARBA" id="ARBA00004286"/>
    </source>
</evidence>
<evidence type="ECO:0000256" key="12">
    <source>
        <dbReference type="ARBA" id="ARBA00023242"/>
    </source>
</evidence>
<dbReference type="InterPro" id="IPR001357">
    <property type="entry name" value="BRCT_dom"/>
</dbReference>
<dbReference type="InterPro" id="IPR036388">
    <property type="entry name" value="WH-like_DNA-bd_sf"/>
</dbReference>
<dbReference type="InterPro" id="IPR009057">
    <property type="entry name" value="Homeodomain-like_sf"/>
</dbReference>
<evidence type="ECO:0000256" key="9">
    <source>
        <dbReference type="ARBA" id="ARBA00022843"/>
    </source>
</evidence>
<comment type="caution">
    <text evidence="20">The sequence shown here is derived from an EMBL/GenBank/DDBJ whole genome shotgun (WGS) entry which is preliminary data.</text>
</comment>
<feature type="region of interest" description="Disordered" evidence="17">
    <location>
        <begin position="151"/>
        <end position="198"/>
    </location>
</feature>
<feature type="domain" description="BRCT" evidence="18">
    <location>
        <begin position="1169"/>
        <end position="1260"/>
    </location>
</feature>
<dbReference type="GO" id="GO:0006303">
    <property type="term" value="P:double-strand break repair via nonhomologous end joining"/>
    <property type="evidence" value="ECO:0007669"/>
    <property type="project" value="InterPro"/>
</dbReference>
<dbReference type="Pfam" id="PF16589">
    <property type="entry name" value="BRCT_2"/>
    <property type="match status" value="1"/>
</dbReference>
<comment type="subcellular location">
    <subcellularLocation>
        <location evidence="2">Chromosome</location>
    </subcellularLocation>
    <subcellularLocation>
        <location evidence="1">Nucleus</location>
    </subcellularLocation>
</comment>
<keyword evidence="6" id="KW-0597">Phosphoprotein</keyword>
<evidence type="ECO:0000256" key="8">
    <source>
        <dbReference type="ARBA" id="ARBA00022763"/>
    </source>
</evidence>
<evidence type="ECO:0000256" key="14">
    <source>
        <dbReference type="ARBA" id="ARBA00064453"/>
    </source>
</evidence>
<evidence type="ECO:0000256" key="13">
    <source>
        <dbReference type="ARBA" id="ARBA00055460"/>
    </source>
</evidence>
<dbReference type="InterPro" id="IPR007889">
    <property type="entry name" value="HTH_Psq"/>
</dbReference>
<evidence type="ECO:0000313" key="21">
    <source>
        <dbReference type="Proteomes" id="UP001286313"/>
    </source>
</evidence>
<feature type="region of interest" description="Disordered" evidence="17">
    <location>
        <begin position="1010"/>
        <end position="1134"/>
    </location>
</feature>
<dbReference type="Gene3D" id="3.40.50.10190">
    <property type="entry name" value="BRCT domain"/>
    <property type="match status" value="2"/>
</dbReference>
<keyword evidence="12" id="KW-0539">Nucleus</keyword>
<feature type="compositionally biased region" description="Basic and acidic residues" evidence="17">
    <location>
        <begin position="331"/>
        <end position="345"/>
    </location>
</feature>
<dbReference type="GO" id="GO:0000012">
    <property type="term" value="P:single strand break repair"/>
    <property type="evidence" value="ECO:0007669"/>
    <property type="project" value="InterPro"/>
</dbReference>
<evidence type="ECO:0000256" key="1">
    <source>
        <dbReference type="ARBA" id="ARBA00004123"/>
    </source>
</evidence>
<evidence type="ECO:0000256" key="5">
    <source>
        <dbReference type="ARBA" id="ARBA00022499"/>
    </source>
</evidence>
<dbReference type="Gene3D" id="1.10.10.60">
    <property type="entry name" value="Homeodomain-like"/>
    <property type="match status" value="1"/>
</dbReference>
<feature type="compositionally biased region" description="Polar residues" evidence="17">
    <location>
        <begin position="220"/>
        <end position="234"/>
    </location>
</feature>
<dbReference type="SUPFAM" id="SSF49785">
    <property type="entry name" value="Galactose-binding domain-like"/>
    <property type="match status" value="1"/>
</dbReference>
<evidence type="ECO:0000256" key="11">
    <source>
        <dbReference type="ARBA" id="ARBA00023204"/>
    </source>
</evidence>
<evidence type="ECO:0000256" key="3">
    <source>
        <dbReference type="ARBA" id="ARBA00010881"/>
    </source>
</evidence>
<keyword evidence="10" id="KW-0238">DNA-binding</keyword>
<dbReference type="GO" id="GO:0005694">
    <property type="term" value="C:chromosome"/>
    <property type="evidence" value="ECO:0007669"/>
    <property type="project" value="UniProtKB-SubCell"/>
</dbReference>
<dbReference type="FunFam" id="3.40.50.10190:FF:000008">
    <property type="entry name" value="X-ray repair cross complementing 1"/>
    <property type="match status" value="1"/>
</dbReference>
<dbReference type="PROSITE" id="PS50172">
    <property type="entry name" value="BRCT"/>
    <property type="match status" value="2"/>
</dbReference>
<feature type="region of interest" description="Disordered" evidence="17">
    <location>
        <begin position="214"/>
        <end position="362"/>
    </location>
</feature>
<dbReference type="InterPro" id="IPR036420">
    <property type="entry name" value="BRCT_dom_sf"/>
</dbReference>
<dbReference type="AlphaFoldDB" id="A0AAE1FW86"/>
<organism evidence="20 21">
    <name type="scientific">Petrolisthes cinctipes</name>
    <name type="common">Flat porcelain crab</name>
    <dbReference type="NCBI Taxonomy" id="88211"/>
    <lineage>
        <taxon>Eukaryota</taxon>
        <taxon>Metazoa</taxon>
        <taxon>Ecdysozoa</taxon>
        <taxon>Arthropoda</taxon>
        <taxon>Crustacea</taxon>
        <taxon>Multicrustacea</taxon>
        <taxon>Malacostraca</taxon>
        <taxon>Eumalacostraca</taxon>
        <taxon>Eucarida</taxon>
        <taxon>Decapoda</taxon>
        <taxon>Pleocyemata</taxon>
        <taxon>Anomura</taxon>
        <taxon>Galatheoidea</taxon>
        <taxon>Porcellanidae</taxon>
        <taxon>Petrolisthes</taxon>
    </lineage>
</organism>
<dbReference type="Pfam" id="PF01834">
    <property type="entry name" value="XRCC1_N"/>
    <property type="match status" value="1"/>
</dbReference>
<dbReference type="EMBL" id="JAWQEG010001179">
    <property type="protein sequence ID" value="KAK3881759.1"/>
    <property type="molecule type" value="Genomic_DNA"/>
</dbReference>
<dbReference type="InterPro" id="IPR045080">
    <property type="entry name" value="BRCT_XRCC1_rpt1"/>
</dbReference>
<dbReference type="InterPro" id="IPR006600">
    <property type="entry name" value="HTH_CenpB_DNA-bd_dom"/>
</dbReference>
<dbReference type="Gene3D" id="1.10.10.10">
    <property type="entry name" value="Winged helix-like DNA-binding domain superfamily/Winged helix DNA-binding domain"/>
    <property type="match status" value="1"/>
</dbReference>
<evidence type="ECO:0000256" key="16">
    <source>
        <dbReference type="ARBA" id="ARBA00079580"/>
    </source>
</evidence>
<dbReference type="Pfam" id="PF03221">
    <property type="entry name" value="HTH_Tnp_Tc5"/>
    <property type="match status" value="1"/>
</dbReference>
<dbReference type="GO" id="GO:0006284">
    <property type="term" value="P:base-excision repair"/>
    <property type="evidence" value="ECO:0007669"/>
    <property type="project" value="InterPro"/>
</dbReference>
<dbReference type="SMART" id="SM00674">
    <property type="entry name" value="CENPB"/>
    <property type="match status" value="1"/>
</dbReference>
<dbReference type="InterPro" id="IPR004875">
    <property type="entry name" value="DDE_SF_endonuclease_dom"/>
</dbReference>
<dbReference type="Pfam" id="PF04218">
    <property type="entry name" value="CENP-B_N"/>
    <property type="match status" value="1"/>
</dbReference>
<keyword evidence="11" id="KW-0234">DNA repair</keyword>
<accession>A0AAE1FW86</accession>
<evidence type="ECO:0000256" key="6">
    <source>
        <dbReference type="ARBA" id="ARBA00022553"/>
    </source>
</evidence>
<evidence type="ECO:0000256" key="15">
    <source>
        <dbReference type="ARBA" id="ARBA00068212"/>
    </source>
</evidence>
<dbReference type="CDD" id="cd17725">
    <property type="entry name" value="BRCT_XRCC1_rpt1"/>
    <property type="match status" value="1"/>
</dbReference>
<evidence type="ECO:0000259" key="19">
    <source>
        <dbReference type="PROSITE" id="PS51253"/>
    </source>
</evidence>
<dbReference type="CDD" id="cd17707">
    <property type="entry name" value="BRCT_XRCC1_rpt2"/>
    <property type="match status" value="1"/>
</dbReference>
<keyword evidence="5" id="KW-1017">Isopeptide bond</keyword>
<comment type="subunit">
    <text evidence="14">Homodimer. Interacts with polynucleotide kinase (PNK), DNA polymerase-beta (POLB) and DNA ligase III (LIG3). Interacts with APTX and APLF. Interacts with APEX1; the interaction is induced by SIRT1 and increases with the acetylated form of APEX1. Interacts with (poly-ADP-ribosylated) PARP1.</text>
</comment>